<feature type="domain" description="Core-binding (CB)" evidence="6">
    <location>
        <begin position="11"/>
        <end position="96"/>
    </location>
</feature>
<dbReference type="Gene3D" id="1.10.443.10">
    <property type="entry name" value="Intergrase catalytic core"/>
    <property type="match status" value="1"/>
</dbReference>
<name>U3AD15_9EURY</name>
<dbReference type="InterPro" id="IPR050090">
    <property type="entry name" value="Tyrosine_recombinase_XerCD"/>
</dbReference>
<keyword evidence="1" id="KW-0229">DNA integration</keyword>
<dbReference type="GO" id="GO:0015074">
    <property type="term" value="P:DNA integration"/>
    <property type="evidence" value="ECO:0007669"/>
    <property type="project" value="UniProtKB-KW"/>
</dbReference>
<protein>
    <submittedName>
        <fullName evidence="7">Phage integrase/site-specific recombinase</fullName>
    </submittedName>
</protein>
<dbReference type="RefSeq" id="WP_020221121.1">
    <property type="nucleotide sequence ID" value="NZ_BANO01000034.1"/>
</dbReference>
<dbReference type="InterPro" id="IPR004107">
    <property type="entry name" value="Integrase_SAM-like_N"/>
</dbReference>
<dbReference type="InterPro" id="IPR002104">
    <property type="entry name" value="Integrase_catalytic"/>
</dbReference>
<dbReference type="Pfam" id="PF00589">
    <property type="entry name" value="Phage_integrase"/>
    <property type="match status" value="1"/>
</dbReference>
<dbReference type="GO" id="GO:0006310">
    <property type="term" value="P:DNA recombination"/>
    <property type="evidence" value="ECO:0007669"/>
    <property type="project" value="UniProtKB-KW"/>
</dbReference>
<organism evidence="7 8">
    <name type="scientific">Halarchaeum acidiphilum MH1-52-1</name>
    <dbReference type="NCBI Taxonomy" id="1261545"/>
    <lineage>
        <taxon>Archaea</taxon>
        <taxon>Methanobacteriati</taxon>
        <taxon>Methanobacteriota</taxon>
        <taxon>Stenosarchaea group</taxon>
        <taxon>Halobacteria</taxon>
        <taxon>Halobacteriales</taxon>
        <taxon>Halobacteriaceae</taxon>
    </lineage>
</organism>
<reference evidence="7 8" key="1">
    <citation type="submission" date="2013-09" db="EMBL/GenBank/DDBJ databases">
        <title>Whole genome sequencing of Halarchaeum acidiphilum strain MH1-52-1.</title>
        <authorList>
            <person name="Shimane Y."/>
            <person name="Minegishi H."/>
            <person name="Nishi S."/>
            <person name="Echigo A."/>
            <person name="Shuto A."/>
            <person name="Konishi M."/>
            <person name="Ito T."/>
            <person name="Ohkuma M."/>
            <person name="Ohta Y."/>
            <person name="Nagano Y."/>
            <person name="Tsubouchi T."/>
            <person name="Mori K."/>
            <person name="Usui K."/>
            <person name="Kamekura M."/>
            <person name="Usami R."/>
            <person name="Takaki Y."/>
            <person name="Hatada Y."/>
        </authorList>
    </citation>
    <scope>NUCLEOTIDE SEQUENCE [LARGE SCALE GENOMIC DNA]</scope>
    <source>
        <strain evidence="7 8">JCM 16109</strain>
    </source>
</reference>
<evidence type="ECO:0000259" key="5">
    <source>
        <dbReference type="PROSITE" id="PS51898"/>
    </source>
</evidence>
<dbReference type="Proteomes" id="UP000016986">
    <property type="component" value="Unassembled WGS sequence"/>
</dbReference>
<gene>
    <name evidence="7" type="ORF">MBEHAL_1428</name>
</gene>
<dbReference type="PANTHER" id="PTHR30349:SF41">
    <property type="entry name" value="INTEGRASE_RECOMBINASE PROTEIN MJ0367-RELATED"/>
    <property type="match status" value="1"/>
</dbReference>
<dbReference type="eggNOG" id="arCOG01250">
    <property type="taxonomic scope" value="Archaea"/>
</dbReference>
<accession>U3AD15</accession>
<dbReference type="CDD" id="cd00397">
    <property type="entry name" value="DNA_BRE_C"/>
    <property type="match status" value="1"/>
</dbReference>
<evidence type="ECO:0000313" key="7">
    <source>
        <dbReference type="EMBL" id="GAD52668.1"/>
    </source>
</evidence>
<feature type="domain" description="Tyr recombinase" evidence="5">
    <location>
        <begin position="120"/>
        <end position="326"/>
    </location>
</feature>
<keyword evidence="3" id="KW-0233">DNA recombination</keyword>
<dbReference type="Pfam" id="PF02899">
    <property type="entry name" value="Phage_int_SAM_1"/>
    <property type="match status" value="1"/>
</dbReference>
<proteinExistence type="predicted"/>
<dbReference type="EMBL" id="BATA01000030">
    <property type="protein sequence ID" value="GAD52668.1"/>
    <property type="molecule type" value="Genomic_DNA"/>
</dbReference>
<dbReference type="InterPro" id="IPR013762">
    <property type="entry name" value="Integrase-like_cat_sf"/>
</dbReference>
<dbReference type="PANTHER" id="PTHR30349">
    <property type="entry name" value="PHAGE INTEGRASE-RELATED"/>
    <property type="match status" value="1"/>
</dbReference>
<dbReference type="SUPFAM" id="SSF56349">
    <property type="entry name" value="DNA breaking-rejoining enzymes"/>
    <property type="match status" value="1"/>
</dbReference>
<dbReference type="PROSITE" id="PS51900">
    <property type="entry name" value="CB"/>
    <property type="match status" value="1"/>
</dbReference>
<dbReference type="OrthoDB" id="198497at2157"/>
<dbReference type="PROSITE" id="PS51898">
    <property type="entry name" value="TYR_RECOMBINASE"/>
    <property type="match status" value="1"/>
</dbReference>
<dbReference type="InterPro" id="IPR011010">
    <property type="entry name" value="DNA_brk_join_enz"/>
</dbReference>
<sequence length="332" mass="39012">MTDKRDELEPIEPREAFELFLDHKETSCADATVRNYRYRMQYFVQWCEEEGIDNMNELTGRDIQRWRMWRHDSKNLEKTTLRNHMCSLRVFLKWCGSIEAVPENLYDKIMLPNVGHGERHREEMMDADEAQELLDYLSKYHLASIEHVAIALLWETGMRIGAAESIDIDDIDFEEEVIWLKHRPDEDTPLKNGKGGERPVAITSELADLLAEYVENRRNEITDEYGREPLLTTSEGRMHRNTLRMLVYDVTAPHFRGEECPNCEEGKERKCEESLNPHAIRRGSITHFLSQDVPVEIVGDRMNVSRDVLDEHYDQRSAEVKLEQRRGYLDNV</sequence>
<evidence type="ECO:0000256" key="4">
    <source>
        <dbReference type="PROSITE-ProRule" id="PRU01248"/>
    </source>
</evidence>
<evidence type="ECO:0000256" key="2">
    <source>
        <dbReference type="ARBA" id="ARBA00023125"/>
    </source>
</evidence>
<evidence type="ECO:0000256" key="1">
    <source>
        <dbReference type="ARBA" id="ARBA00022908"/>
    </source>
</evidence>
<evidence type="ECO:0000313" key="8">
    <source>
        <dbReference type="Proteomes" id="UP000016986"/>
    </source>
</evidence>
<dbReference type="InterPro" id="IPR044068">
    <property type="entry name" value="CB"/>
</dbReference>
<evidence type="ECO:0000259" key="6">
    <source>
        <dbReference type="PROSITE" id="PS51900"/>
    </source>
</evidence>
<dbReference type="InterPro" id="IPR010998">
    <property type="entry name" value="Integrase_recombinase_N"/>
</dbReference>
<dbReference type="AlphaFoldDB" id="U3AD15"/>
<keyword evidence="2 4" id="KW-0238">DNA-binding</keyword>
<comment type="caution">
    <text evidence="7">The sequence shown here is derived from an EMBL/GenBank/DDBJ whole genome shotgun (WGS) entry which is preliminary data.</text>
</comment>
<evidence type="ECO:0000256" key="3">
    <source>
        <dbReference type="ARBA" id="ARBA00023172"/>
    </source>
</evidence>
<keyword evidence="8" id="KW-1185">Reference proteome</keyword>
<dbReference type="Gene3D" id="1.10.150.130">
    <property type="match status" value="1"/>
</dbReference>
<dbReference type="GO" id="GO:0003677">
    <property type="term" value="F:DNA binding"/>
    <property type="evidence" value="ECO:0007669"/>
    <property type="project" value="UniProtKB-UniRule"/>
</dbReference>